<dbReference type="STRING" id="1330018.A0A167N2T7"/>
<dbReference type="PROSITE" id="PS51038">
    <property type="entry name" value="BAH"/>
    <property type="match status" value="1"/>
</dbReference>
<dbReference type="GO" id="GO:0003682">
    <property type="term" value="F:chromatin binding"/>
    <property type="evidence" value="ECO:0007669"/>
    <property type="project" value="InterPro"/>
</dbReference>
<evidence type="ECO:0000259" key="1">
    <source>
        <dbReference type="PROSITE" id="PS51038"/>
    </source>
</evidence>
<dbReference type="EMBL" id="KV417280">
    <property type="protein sequence ID" value="KZO97289.1"/>
    <property type="molecule type" value="Genomic_DNA"/>
</dbReference>
<evidence type="ECO:0000313" key="2">
    <source>
        <dbReference type="EMBL" id="KZO97289.1"/>
    </source>
</evidence>
<evidence type="ECO:0000313" key="3">
    <source>
        <dbReference type="Proteomes" id="UP000076738"/>
    </source>
</evidence>
<dbReference type="OrthoDB" id="3232438at2759"/>
<organism evidence="2 3">
    <name type="scientific">Calocera viscosa (strain TUFC12733)</name>
    <dbReference type="NCBI Taxonomy" id="1330018"/>
    <lineage>
        <taxon>Eukaryota</taxon>
        <taxon>Fungi</taxon>
        <taxon>Dikarya</taxon>
        <taxon>Basidiomycota</taxon>
        <taxon>Agaricomycotina</taxon>
        <taxon>Dacrymycetes</taxon>
        <taxon>Dacrymycetales</taxon>
        <taxon>Dacrymycetaceae</taxon>
        <taxon>Calocera</taxon>
    </lineage>
</organism>
<dbReference type="Pfam" id="PF18759">
    <property type="entry name" value="Plavaka"/>
    <property type="match status" value="1"/>
</dbReference>
<dbReference type="Proteomes" id="UP000076738">
    <property type="component" value="Unassembled WGS sequence"/>
</dbReference>
<name>A0A167N2T7_CALVF</name>
<accession>A0A167N2T7</accession>
<sequence length="816" mass="91621">MNTGTAADSPYAPFRSRVDWLVGRWLKTEAPSQAAANRLLDPELVQALGLSFKNCYELNHLIDNMLPCTSLNWQKTVFRLAGTEEMCEFWHRNVIEAIKMLFGDPRFTDVLHFQPEKHYVDNGGQYRLLGEMWTGNWWWRIQKRLPPGGTLVPLILGSDKTLLTQLTGDRYGYPVYMSIGNLPKDIRRAPTQHAMVLIGYLPTNKFDNLGFSEDRAKIARHRLFHQCIAHLLKDIISPGKDGVVIFSSDGIARLCFPVLGAWVADYPEQCLVTCTRFLRCPVGSINFRHMGMERTSPVQPGPALHFEMNSATHTQRGQLRSGATVAKALSLTAVQEPFFANLPHQQIHSSIYPDILHQLLQGMLKHMLIWHEDILGKRELDKCLQTLPQTNGAQHFGKGFTTLSQRTGQEFKDVTKVILGALGGSAALYDKGQSGAMVLRATRAILDFYYLATFDVHSEKTVVLLRKALLLFHSNKEGYVRLANFFCIPKLHSLVHYMSAIMEAGSLINWSTDAMEQLHKELAKLPFRESSGRQASATQEMALWVLRHEKVFKFDALIDWRLATKQMPSSPGDLSTRYLLAKKPTFPVLLLREVMDPKVWGCAAFIPALHNYACRSLGQPELTEQAAKLATVAFDRIMGWSKCTFQNRMGCALAGEPSRSHMSTAHACCARAKGGPLVKDHMARFDTVLIYDENGTRRGISAFLVGRLRLIFQLPASASLSLTGRSVTEPLAYVEWFSRPSSRAAHPSGLPIVQRLRASNGEPLASVIELKCIKRNCMLQPVAKGGTCWRSDNVLDLCDTFFLNPYLDRDSFMLLS</sequence>
<proteinExistence type="predicted"/>
<dbReference type="AlphaFoldDB" id="A0A167N2T7"/>
<keyword evidence="3" id="KW-1185">Reference proteome</keyword>
<dbReference type="InterPro" id="IPR041078">
    <property type="entry name" value="Plavaka"/>
</dbReference>
<reference evidence="2 3" key="1">
    <citation type="journal article" date="2016" name="Mol. Biol. Evol.">
        <title>Comparative Genomics of Early-Diverging Mushroom-Forming Fungi Provides Insights into the Origins of Lignocellulose Decay Capabilities.</title>
        <authorList>
            <person name="Nagy L.G."/>
            <person name="Riley R."/>
            <person name="Tritt A."/>
            <person name="Adam C."/>
            <person name="Daum C."/>
            <person name="Floudas D."/>
            <person name="Sun H."/>
            <person name="Yadav J.S."/>
            <person name="Pangilinan J."/>
            <person name="Larsson K.H."/>
            <person name="Matsuura K."/>
            <person name="Barry K."/>
            <person name="Labutti K."/>
            <person name="Kuo R."/>
            <person name="Ohm R.A."/>
            <person name="Bhattacharya S.S."/>
            <person name="Shirouzu T."/>
            <person name="Yoshinaga Y."/>
            <person name="Martin F.M."/>
            <person name="Grigoriev I.V."/>
            <person name="Hibbett D.S."/>
        </authorList>
    </citation>
    <scope>NUCLEOTIDE SEQUENCE [LARGE SCALE GENOMIC DNA]</scope>
    <source>
        <strain evidence="2 3">TUFC12733</strain>
    </source>
</reference>
<feature type="domain" description="BAH" evidence="1">
    <location>
        <begin position="680"/>
        <end position="816"/>
    </location>
</feature>
<dbReference type="InterPro" id="IPR001025">
    <property type="entry name" value="BAH_dom"/>
</dbReference>
<gene>
    <name evidence="2" type="ORF">CALVIDRAFT_480119</name>
</gene>
<protein>
    <recommendedName>
        <fullName evidence="1">BAH domain-containing protein</fullName>
    </recommendedName>
</protein>